<dbReference type="SUPFAM" id="SSF56672">
    <property type="entry name" value="DNA/RNA polymerases"/>
    <property type="match status" value="1"/>
</dbReference>
<comment type="caution">
    <text evidence="2">The sequence shown here is derived from an EMBL/GenBank/DDBJ whole genome shotgun (WGS) entry which is preliminary data.</text>
</comment>
<accession>A0A438CG62</accession>
<dbReference type="AlphaFoldDB" id="A0A438CG62"/>
<dbReference type="InterPro" id="IPR013103">
    <property type="entry name" value="RVT_2"/>
</dbReference>
<name>A0A438CG62_VITVI</name>
<organism evidence="2 3">
    <name type="scientific">Vitis vinifera</name>
    <name type="common">Grape</name>
    <dbReference type="NCBI Taxonomy" id="29760"/>
    <lineage>
        <taxon>Eukaryota</taxon>
        <taxon>Viridiplantae</taxon>
        <taxon>Streptophyta</taxon>
        <taxon>Embryophyta</taxon>
        <taxon>Tracheophyta</taxon>
        <taxon>Spermatophyta</taxon>
        <taxon>Magnoliopsida</taxon>
        <taxon>eudicotyledons</taxon>
        <taxon>Gunneridae</taxon>
        <taxon>Pentapetalae</taxon>
        <taxon>rosids</taxon>
        <taxon>Vitales</taxon>
        <taxon>Vitaceae</taxon>
        <taxon>Viteae</taxon>
        <taxon>Vitis</taxon>
    </lineage>
</organism>
<dbReference type="Pfam" id="PF07727">
    <property type="entry name" value="RVT_2"/>
    <property type="match status" value="1"/>
</dbReference>
<sequence length="694" mass="76542">MSESSKTQLQKTILSLPTSLAHHSITTIKDNPIETLPTIIAKPLVSTQDEILMVAELQYPKLIRSVNFAANLDTLLGVAITFDINFQGFNAKSDSTPSYKGSDEVTIGNGKQIPILHIGTKIFTSPLKTFQLKRDLHAPHLATNLVSVSQFCTDNKTLNTNFATNPFNAFLLATATAIKDTCVLIPTQAAPVPPSPDPCVSTLALLPISSSLSTLPSYPLTSSSLPATLSPTSTQPAPDLIQVPSDGNPLTHTTSHCSPIVNTIPWSPVQRTELLKKIYSYPIHLLNHPPSPRLPKIFTGVFPWKKNLLLSSATIHGNWFWTAPNGNIVDCKWVYKLKHNPDGIIDRYKAKLVAKGFTQTHGLDYFETSSPIVKASTIQIVLTITFSFSWSVRQLDVQNVFLNGDLQEQVFMNQPPGFINPQFLLMFNNSTKPSMVLSRLPVHGSPSSAVHFLARDFKLPVLATLCLSITLQATSSFYFIYVDDILLTDSSSSSAAHFLAGDFKLPVLITHVYPSHCKSLAHSTYIYLGDLHYFLGIEVLQTDTALHLNQHSYVQDLLQHTNMLDSKSAHTPGLLGQTLSKHDGEPLPDATLYKSTIGALQYLTLTRPDILFAVNKACANSWLLLPLYIGLPLKVSYVISRVLLPMAFTCRNLPRWISMPTLMPIGHHVPMIEEAPVAYYIFLSLNLVTWSSTK</sequence>
<dbReference type="InterPro" id="IPR043502">
    <property type="entry name" value="DNA/RNA_pol_sf"/>
</dbReference>
<dbReference type="Proteomes" id="UP000288805">
    <property type="component" value="Unassembled WGS sequence"/>
</dbReference>
<protein>
    <submittedName>
        <fullName evidence="2">Retrovirus-related Pol polyprotein from transposon RE2</fullName>
    </submittedName>
</protein>
<evidence type="ECO:0000313" key="2">
    <source>
        <dbReference type="EMBL" id="RVW22203.1"/>
    </source>
</evidence>
<gene>
    <name evidence="2" type="primary">RE2_1248</name>
    <name evidence="2" type="ORF">CK203_106572</name>
</gene>
<reference evidence="2 3" key="1">
    <citation type="journal article" date="2018" name="PLoS Genet.">
        <title>Population sequencing reveals clonal diversity and ancestral inbreeding in the grapevine cultivar Chardonnay.</title>
        <authorList>
            <person name="Roach M.J."/>
            <person name="Johnson D.L."/>
            <person name="Bohlmann J."/>
            <person name="van Vuuren H.J."/>
            <person name="Jones S.J."/>
            <person name="Pretorius I.S."/>
            <person name="Schmidt S.A."/>
            <person name="Borneman A.R."/>
        </authorList>
    </citation>
    <scope>NUCLEOTIDE SEQUENCE [LARGE SCALE GENOMIC DNA]</scope>
    <source>
        <strain evidence="3">cv. Chardonnay</strain>
        <tissue evidence="2">Leaf</tissue>
    </source>
</reference>
<evidence type="ECO:0000259" key="1">
    <source>
        <dbReference type="Pfam" id="PF07727"/>
    </source>
</evidence>
<dbReference type="EMBL" id="QGNW01002244">
    <property type="protein sequence ID" value="RVW22203.1"/>
    <property type="molecule type" value="Genomic_DNA"/>
</dbReference>
<feature type="domain" description="Reverse transcriptase Ty1/copia-type" evidence="1">
    <location>
        <begin position="329"/>
        <end position="420"/>
    </location>
</feature>
<evidence type="ECO:0000313" key="3">
    <source>
        <dbReference type="Proteomes" id="UP000288805"/>
    </source>
</evidence>
<proteinExistence type="predicted"/>